<keyword evidence="3 8" id="KW-0560">Oxidoreductase</keyword>
<dbReference type="Gene3D" id="3.40.605.10">
    <property type="entry name" value="Aldehyde Dehydrogenase, Chain A, domain 1"/>
    <property type="match status" value="1"/>
</dbReference>
<feature type="domain" description="Aldehyde dehydrogenase" evidence="10">
    <location>
        <begin position="465"/>
        <end position="921"/>
    </location>
</feature>
<feature type="active site" evidence="7">
    <location>
        <position position="699"/>
    </location>
</feature>
<evidence type="ECO:0000256" key="2">
    <source>
        <dbReference type="ARBA" id="ARBA00011881"/>
    </source>
</evidence>
<dbReference type="PANTHER" id="PTHR43521">
    <property type="entry name" value="ALPHA-AMINOADIPIC SEMIALDEHYDE DEHYDROGENASE"/>
    <property type="match status" value="1"/>
</dbReference>
<feature type="region of interest" description="Disordered" evidence="9">
    <location>
        <begin position="149"/>
        <end position="288"/>
    </location>
</feature>
<comment type="catalytic activity">
    <reaction evidence="6">
        <text>an aldehyde + NAD(+) + H2O = a carboxylate + NADH + 2 H(+)</text>
        <dbReference type="Rhea" id="RHEA:16185"/>
        <dbReference type="ChEBI" id="CHEBI:15377"/>
        <dbReference type="ChEBI" id="CHEBI:15378"/>
        <dbReference type="ChEBI" id="CHEBI:17478"/>
        <dbReference type="ChEBI" id="CHEBI:29067"/>
        <dbReference type="ChEBI" id="CHEBI:57540"/>
        <dbReference type="ChEBI" id="CHEBI:57945"/>
        <dbReference type="EC" id="1.2.1.3"/>
    </reaction>
</comment>
<dbReference type="InterPro" id="IPR015590">
    <property type="entry name" value="Aldehyde_DH_dom"/>
</dbReference>
<dbReference type="Gene3D" id="3.40.309.10">
    <property type="entry name" value="Aldehyde Dehydrogenase, Chain A, domain 2"/>
    <property type="match status" value="1"/>
</dbReference>
<evidence type="ECO:0000256" key="1">
    <source>
        <dbReference type="ARBA" id="ARBA00009986"/>
    </source>
</evidence>
<dbReference type="InterPro" id="IPR016162">
    <property type="entry name" value="Ald_DH_N"/>
</dbReference>
<dbReference type="GO" id="GO:0004029">
    <property type="term" value="F:aldehyde dehydrogenase (NAD+) activity"/>
    <property type="evidence" value="ECO:0007669"/>
    <property type="project" value="UniProtKB-EC"/>
</dbReference>
<dbReference type="EMBL" id="OOIL02006606">
    <property type="protein sequence ID" value="VFQ98607.1"/>
    <property type="molecule type" value="Genomic_DNA"/>
</dbReference>
<evidence type="ECO:0000256" key="8">
    <source>
        <dbReference type="RuleBase" id="RU003345"/>
    </source>
</evidence>
<dbReference type="InterPro" id="IPR044638">
    <property type="entry name" value="ALDH7A1-like"/>
</dbReference>
<name>A0A484NDJ1_9ASTE</name>
<dbReference type="SUPFAM" id="SSF53720">
    <property type="entry name" value="ALDH-like"/>
    <property type="match status" value="1"/>
</dbReference>
<protein>
    <recommendedName>
        <fullName evidence="5">aldehyde dehydrogenase (NAD(+))</fullName>
        <ecNumber evidence="5">1.2.1.3</ecNumber>
    </recommendedName>
</protein>
<evidence type="ECO:0000259" key="10">
    <source>
        <dbReference type="Pfam" id="PF00171"/>
    </source>
</evidence>
<dbReference type="InterPro" id="IPR029510">
    <property type="entry name" value="Ald_DH_CS_GLU"/>
</dbReference>
<dbReference type="PROSITE" id="PS00687">
    <property type="entry name" value="ALDEHYDE_DEHYDR_GLU"/>
    <property type="match status" value="1"/>
</dbReference>
<gene>
    <name evidence="11" type="ORF">CCAM_LOCUS40383</name>
</gene>
<sequence length="941" mass="103846">MQTELNSEQVGLKVEARVENINEVWSVLQAGSSALAVGSNNVNEHSSRSHWIKSSLNRLTSQVKSNSIDFLVVIEPIVAPNKLDSYMFKLGFTDSWDVLNNKDSDADTIRGIIDLKKRMDGLEVKIDEINKLLVEVLMKLNSTDVGRQKLNGRRRRSVRSQRQKRERTKDVVSTASDGESEEEKEEASEEDVEESEEVDESEEAAEEDEEKTDVKEDEEETAAEEDEDETWENEEDTVENEEETEETGENEEETALGENEDNAAEQNEDEDTTVEKSHNDKPQDNMTNTLNSQEALLPPYEALPIPSDTHMGDDMEGDEVDEAKLLMELTFKKAIMDNMMEVLNGIECKNITVVGPVFVNHLLRMNADERVWSKDKFLSKFDWSGVEKPGTRYYRRSYQAISPIHHNPSLWPSDHFVSIPVVHALLTLFWNAEMSFAKPEYEFLKEIGIGPRNLGCYVNGAWKASGPTVSSVNPANNETIAEVVEGSIEDYEEGMKACNSAAKLWMQVPAPKRGDIVRQIGDALREKLQYFGRLVSLEIGKILPEGIGEVQEIIDMCDFAVGLSRQLNGAVIPSERPNHAMLEMWNPLGIVGVITAFNFPCAVLGWNACIALVCGNCVVWKGAPTTPLVTIALTKIITGVLEKNNLPRAIFTAFCAGAEIGQAIAKDTRIPLVSFTGSSKVGLSVQQTVNQRFGKCLLELSGNNAIIVMDDADIELVVRAVVFAAVGTAGQRCTTCRRLLLHESIYQKVVERLVDAYKQVKIGDPLEKGTLLGPLHTPTSRENFERGLEKIKSEGGKILTGGSVIPSAGNFVQPTIVEISSNANVVKEELFGPVLYVMKFKTFEDAVEINNSVPQGLSSSIFTKKPEYIFKWIGPLGSDCGIVNANIPTNGAEIGGAFGGEKATGGGREAGSDSWKQYMRRSTCTINYGSELPLAQGINFG</sequence>
<dbReference type="Proteomes" id="UP000595140">
    <property type="component" value="Unassembled WGS sequence"/>
</dbReference>
<dbReference type="Pfam" id="PF00171">
    <property type="entry name" value="Aldedh"/>
    <property type="match status" value="1"/>
</dbReference>
<reference evidence="11 12" key="1">
    <citation type="submission" date="2018-04" db="EMBL/GenBank/DDBJ databases">
        <authorList>
            <person name="Vogel A."/>
        </authorList>
    </citation>
    <scope>NUCLEOTIDE SEQUENCE [LARGE SCALE GENOMIC DNA]</scope>
</reference>
<evidence type="ECO:0000256" key="7">
    <source>
        <dbReference type="PROSITE-ProRule" id="PRU10007"/>
    </source>
</evidence>
<evidence type="ECO:0000256" key="9">
    <source>
        <dbReference type="SAM" id="MobiDB-lite"/>
    </source>
</evidence>
<evidence type="ECO:0000256" key="4">
    <source>
        <dbReference type="ARBA" id="ARBA00023027"/>
    </source>
</evidence>
<evidence type="ECO:0000256" key="5">
    <source>
        <dbReference type="ARBA" id="ARBA00024226"/>
    </source>
</evidence>
<feature type="compositionally biased region" description="Basic residues" evidence="9">
    <location>
        <begin position="150"/>
        <end position="166"/>
    </location>
</feature>
<evidence type="ECO:0000313" key="12">
    <source>
        <dbReference type="Proteomes" id="UP000595140"/>
    </source>
</evidence>
<dbReference type="FunFam" id="3.40.309.10:FF:000018">
    <property type="entry name" value="Alpha-aminoadipic semialdehyde dehydrogenase"/>
    <property type="match status" value="1"/>
</dbReference>
<dbReference type="CDD" id="cd07130">
    <property type="entry name" value="ALDH_F7_AASADH"/>
    <property type="match status" value="1"/>
</dbReference>
<dbReference type="PANTHER" id="PTHR43521:SF1">
    <property type="entry name" value="ALPHA-AMINOADIPIC SEMIALDEHYDE DEHYDROGENASE"/>
    <property type="match status" value="1"/>
</dbReference>
<evidence type="ECO:0000256" key="3">
    <source>
        <dbReference type="ARBA" id="ARBA00023002"/>
    </source>
</evidence>
<feature type="compositionally biased region" description="Basic and acidic residues" evidence="9">
    <location>
        <begin position="273"/>
        <end position="283"/>
    </location>
</feature>
<accession>A0A484NDJ1</accession>
<keyword evidence="12" id="KW-1185">Reference proteome</keyword>
<evidence type="ECO:0000313" key="11">
    <source>
        <dbReference type="EMBL" id="VFQ98607.1"/>
    </source>
</evidence>
<proteinExistence type="inferred from homology"/>
<dbReference type="InterPro" id="IPR016163">
    <property type="entry name" value="Ald_DH_C"/>
</dbReference>
<keyword evidence="4" id="KW-0520">NAD</keyword>
<comment type="subunit">
    <text evidence="2">Homotetramer.</text>
</comment>
<dbReference type="EC" id="1.2.1.3" evidence="5"/>
<dbReference type="InterPro" id="IPR016161">
    <property type="entry name" value="Ald_DH/histidinol_DH"/>
</dbReference>
<evidence type="ECO:0000256" key="6">
    <source>
        <dbReference type="ARBA" id="ARBA00049194"/>
    </source>
</evidence>
<comment type="similarity">
    <text evidence="1 8">Belongs to the aldehyde dehydrogenase family.</text>
</comment>
<organism evidence="11 12">
    <name type="scientific">Cuscuta campestris</name>
    <dbReference type="NCBI Taxonomy" id="132261"/>
    <lineage>
        <taxon>Eukaryota</taxon>
        <taxon>Viridiplantae</taxon>
        <taxon>Streptophyta</taxon>
        <taxon>Embryophyta</taxon>
        <taxon>Tracheophyta</taxon>
        <taxon>Spermatophyta</taxon>
        <taxon>Magnoliopsida</taxon>
        <taxon>eudicotyledons</taxon>
        <taxon>Gunneridae</taxon>
        <taxon>Pentapetalae</taxon>
        <taxon>asterids</taxon>
        <taxon>lamiids</taxon>
        <taxon>Solanales</taxon>
        <taxon>Convolvulaceae</taxon>
        <taxon>Cuscuteae</taxon>
        <taxon>Cuscuta</taxon>
        <taxon>Cuscuta subgen. Grammica</taxon>
        <taxon>Cuscuta sect. Cleistogrammica</taxon>
    </lineage>
</organism>
<feature type="compositionally biased region" description="Acidic residues" evidence="9">
    <location>
        <begin position="178"/>
        <end position="272"/>
    </location>
</feature>
<dbReference type="OrthoDB" id="310895at2759"/>
<dbReference type="AlphaFoldDB" id="A0A484NDJ1"/>